<feature type="transmembrane region" description="Helical" evidence="1">
    <location>
        <begin position="32"/>
        <end position="51"/>
    </location>
</feature>
<evidence type="ECO:0000313" key="3">
    <source>
        <dbReference type="Proteomes" id="UP001233360"/>
    </source>
</evidence>
<accession>A0ABU0UU32</accession>
<dbReference type="GeneID" id="45233735"/>
<evidence type="ECO:0000256" key="1">
    <source>
        <dbReference type="SAM" id="Phobius"/>
    </source>
</evidence>
<protein>
    <submittedName>
        <fullName evidence="2">General secretion pathway protein M</fullName>
    </submittedName>
</protein>
<comment type="caution">
    <text evidence="2">The sequence shown here is derived from an EMBL/GenBank/DDBJ whole genome shotgun (WGS) entry which is preliminary data.</text>
</comment>
<dbReference type="RefSeq" id="WP_004925802.1">
    <property type="nucleotide sequence ID" value="NZ_BCMA01000003.1"/>
</dbReference>
<proteinExistence type="predicted"/>
<dbReference type="EMBL" id="JAUTBK010000002">
    <property type="protein sequence ID" value="MDQ1207956.1"/>
    <property type="molecule type" value="Genomic_DNA"/>
</dbReference>
<organism evidence="2 3">
    <name type="scientific">Acinetobacter baylyi</name>
    <dbReference type="NCBI Taxonomy" id="202950"/>
    <lineage>
        <taxon>Bacteria</taxon>
        <taxon>Pseudomonadati</taxon>
        <taxon>Pseudomonadota</taxon>
        <taxon>Gammaproteobacteria</taxon>
        <taxon>Moraxellales</taxon>
        <taxon>Moraxellaceae</taxon>
        <taxon>Acinetobacter</taxon>
    </lineage>
</organism>
<dbReference type="Pfam" id="PF04612">
    <property type="entry name" value="T2SSM"/>
    <property type="match status" value="1"/>
</dbReference>
<reference evidence="2 3" key="1">
    <citation type="submission" date="2023-07" db="EMBL/GenBank/DDBJ databases">
        <title>Functional and genomic diversity of the sorghum phyllosphere microbiome.</title>
        <authorList>
            <person name="Shade A."/>
        </authorList>
    </citation>
    <scope>NUCLEOTIDE SEQUENCE [LARGE SCALE GENOMIC DNA]</scope>
    <source>
        <strain evidence="2 3">SORGH_AS_0887</strain>
    </source>
</reference>
<keyword evidence="1" id="KW-0812">Transmembrane</keyword>
<dbReference type="InterPro" id="IPR007690">
    <property type="entry name" value="T2SS_GspM"/>
</dbReference>
<keyword evidence="3" id="KW-1185">Reference proteome</keyword>
<evidence type="ECO:0000313" key="2">
    <source>
        <dbReference type="EMBL" id="MDQ1207956.1"/>
    </source>
</evidence>
<gene>
    <name evidence="2" type="ORF">QE380_000879</name>
</gene>
<keyword evidence="1" id="KW-0472">Membrane</keyword>
<keyword evidence="1" id="KW-1133">Transmembrane helix</keyword>
<name>A0ABU0UU32_ACIBI</name>
<sequence>MNNRLNRFQLTLDQKLERLNEALERMSVRERYMVVFTTVFVVVVGVGWALWSMHRLADEQQKRLTDLKDQMVWMQSNAVTMKPQGEGQLSVAEKVQRISQQQGLSVSSQQVGEQLQIVAEHQSYAVLANFLMQLSQMGLSVEKMELVSANNQIKLTATVH</sequence>
<dbReference type="Proteomes" id="UP001233360">
    <property type="component" value="Unassembled WGS sequence"/>
</dbReference>